<comment type="caution">
    <text evidence="5">The sequence shown here is derived from an EMBL/GenBank/DDBJ whole genome shotgun (WGS) entry which is preliminary data.</text>
</comment>
<accession>A0A8H3Z937</accession>
<proteinExistence type="predicted"/>
<dbReference type="AlphaFoldDB" id="A0A8H3Z937"/>
<feature type="domain" description="Superoxide dismutase copper/zinc binding" evidence="2">
    <location>
        <begin position="52"/>
        <end position="168"/>
    </location>
</feature>
<keyword evidence="1" id="KW-0732">Signal</keyword>
<evidence type="ECO:0000313" key="7">
    <source>
        <dbReference type="Proteomes" id="UP000490939"/>
    </source>
</evidence>
<dbReference type="InterPro" id="IPR036423">
    <property type="entry name" value="SOD-like_Cu/Zn_dom_sf"/>
</dbReference>
<evidence type="ECO:0000313" key="3">
    <source>
        <dbReference type="EMBL" id="KAE9964450.1"/>
    </source>
</evidence>
<dbReference type="GO" id="GO:0006801">
    <property type="term" value="P:superoxide metabolic process"/>
    <property type="evidence" value="ECO:0007669"/>
    <property type="project" value="InterPro"/>
</dbReference>
<evidence type="ECO:0000313" key="6">
    <source>
        <dbReference type="Proteomes" id="UP000447873"/>
    </source>
</evidence>
<dbReference type="Gene3D" id="2.60.40.200">
    <property type="entry name" value="Superoxide dismutase, copper/zinc binding domain"/>
    <property type="match status" value="1"/>
</dbReference>
<dbReference type="SUPFAM" id="SSF49329">
    <property type="entry name" value="Cu,Zn superoxide dismutase-like"/>
    <property type="match status" value="1"/>
</dbReference>
<organism evidence="5 7">
    <name type="scientific">Venturia inaequalis</name>
    <name type="common">Apple scab fungus</name>
    <dbReference type="NCBI Taxonomy" id="5025"/>
    <lineage>
        <taxon>Eukaryota</taxon>
        <taxon>Fungi</taxon>
        <taxon>Dikarya</taxon>
        <taxon>Ascomycota</taxon>
        <taxon>Pezizomycotina</taxon>
        <taxon>Dothideomycetes</taxon>
        <taxon>Pleosporomycetidae</taxon>
        <taxon>Venturiales</taxon>
        <taxon>Venturiaceae</taxon>
        <taxon>Venturia</taxon>
    </lineage>
</organism>
<dbReference type="Proteomes" id="UP000490939">
    <property type="component" value="Unassembled WGS sequence"/>
</dbReference>
<dbReference type="Proteomes" id="UP000447873">
    <property type="component" value="Unassembled WGS sequence"/>
</dbReference>
<feature type="signal peptide" evidence="1">
    <location>
        <begin position="1"/>
        <end position="16"/>
    </location>
</feature>
<gene>
    <name evidence="3" type="ORF">BLS_008299</name>
    <name evidence="5" type="ORF">EG327_001062</name>
    <name evidence="4" type="ORF">EG328_006439</name>
</gene>
<evidence type="ECO:0000256" key="1">
    <source>
        <dbReference type="SAM" id="SignalP"/>
    </source>
</evidence>
<protein>
    <recommendedName>
        <fullName evidence="2">Superoxide dismutase copper/zinc binding domain-containing protein</fullName>
    </recommendedName>
</protein>
<feature type="chain" id="PRO_5044691131" description="Superoxide dismutase copper/zinc binding domain-containing protein" evidence="1">
    <location>
        <begin position="17"/>
        <end position="182"/>
    </location>
</feature>
<sequence>MRTSAILFFCAALASAEVKMCPIGATAAAAPMITGNPPGAMYSADLKVGNATGTVVLSSADMGVKIDVKLTLPQVGAPFMYHIHAKVVPTDGNCTGTAAHFDPYAISADCMCDKAKKDFCQIGDLSGKAGNITAGGEFKSTITDMFISLTPGNKAFAGDKSIVIHSFDNKRIACANITQTKM</sequence>
<name>A0A8H3Z937_VENIN</name>
<dbReference type="InterPro" id="IPR001424">
    <property type="entry name" value="SOD_Cu_Zn_dom"/>
</dbReference>
<evidence type="ECO:0000313" key="5">
    <source>
        <dbReference type="EMBL" id="KAE9990715.1"/>
    </source>
</evidence>
<dbReference type="InterPro" id="IPR053257">
    <property type="entry name" value="Cu-only_SOD"/>
</dbReference>
<dbReference type="EMBL" id="WNWR01000125">
    <property type="protein sequence ID" value="KAE9990715.1"/>
    <property type="molecule type" value="Genomic_DNA"/>
</dbReference>
<dbReference type="GO" id="GO:0046872">
    <property type="term" value="F:metal ion binding"/>
    <property type="evidence" value="ECO:0007669"/>
    <property type="project" value="InterPro"/>
</dbReference>
<dbReference type="Proteomes" id="UP000433883">
    <property type="component" value="Unassembled WGS sequence"/>
</dbReference>
<dbReference type="OrthoDB" id="159229at2759"/>
<dbReference type="Pfam" id="PF00080">
    <property type="entry name" value="Sod_Cu"/>
    <property type="match status" value="1"/>
</dbReference>
<dbReference type="PANTHER" id="PTHR20910:SF1">
    <property type="entry name" value="SUPEROXIDE DISMUTASE COPPER_ZINC BINDING DOMAIN-CONTAINING PROTEIN"/>
    <property type="match status" value="1"/>
</dbReference>
<reference evidence="5 7" key="1">
    <citation type="submission" date="2019-07" db="EMBL/GenBank/DDBJ databases">
        <title>Venturia inaequalis Genome Resource.</title>
        <authorList>
            <person name="Lichtner F.J."/>
        </authorList>
    </citation>
    <scope>NUCLEOTIDE SEQUENCE [LARGE SCALE GENOMIC DNA]</scope>
    <source>
        <strain evidence="4 6">120213</strain>
        <strain evidence="3">Bline_iso_100314</strain>
        <strain evidence="5 7">DMI_063113</strain>
    </source>
</reference>
<evidence type="ECO:0000259" key="2">
    <source>
        <dbReference type="Pfam" id="PF00080"/>
    </source>
</evidence>
<keyword evidence="7" id="KW-1185">Reference proteome</keyword>
<dbReference type="EMBL" id="WNWS01000034">
    <property type="protein sequence ID" value="KAE9986176.1"/>
    <property type="molecule type" value="Genomic_DNA"/>
</dbReference>
<dbReference type="PANTHER" id="PTHR20910">
    <property type="entry name" value="AGAP001623-PA"/>
    <property type="match status" value="1"/>
</dbReference>
<evidence type="ECO:0000313" key="4">
    <source>
        <dbReference type="EMBL" id="KAE9986176.1"/>
    </source>
</evidence>
<dbReference type="EMBL" id="WNWQ01000699">
    <property type="protein sequence ID" value="KAE9964450.1"/>
    <property type="molecule type" value="Genomic_DNA"/>
</dbReference>